<dbReference type="SUPFAM" id="SSF46689">
    <property type="entry name" value="Homeodomain-like"/>
    <property type="match status" value="1"/>
</dbReference>
<dbReference type="EMBL" id="RXOC01000010">
    <property type="protein sequence ID" value="RXF68598.1"/>
    <property type="molecule type" value="Genomic_DNA"/>
</dbReference>
<evidence type="ECO:0000256" key="3">
    <source>
        <dbReference type="ARBA" id="ARBA00023163"/>
    </source>
</evidence>
<protein>
    <submittedName>
        <fullName evidence="5">AraC family transcriptional regulator</fullName>
    </submittedName>
</protein>
<dbReference type="InterPro" id="IPR009057">
    <property type="entry name" value="Homeodomain-like_sf"/>
</dbReference>
<gene>
    <name evidence="5" type="ORF">EKH83_14815</name>
</gene>
<dbReference type="InterPro" id="IPR018060">
    <property type="entry name" value="HTH_AraC"/>
</dbReference>
<keyword evidence="1" id="KW-0805">Transcription regulation</keyword>
<dbReference type="AlphaFoldDB" id="A0A4Q0M6C3"/>
<keyword evidence="3" id="KW-0804">Transcription</keyword>
<reference evidence="5 6" key="1">
    <citation type="submission" date="2018-12" db="EMBL/GenBank/DDBJ databases">
        <title>The Draft Genome Sequence of the Soil Bacterium Pedobacter tournemirensis R1.</title>
        <authorList>
            <person name="He J."/>
        </authorList>
    </citation>
    <scope>NUCLEOTIDE SEQUENCE [LARGE SCALE GENOMIC DNA]</scope>
    <source>
        <strain evidence="5 6">R1</strain>
    </source>
</reference>
<dbReference type="GO" id="GO:0003700">
    <property type="term" value="F:DNA-binding transcription factor activity"/>
    <property type="evidence" value="ECO:0007669"/>
    <property type="project" value="InterPro"/>
</dbReference>
<sequence length="327" mass="37773">MKKKVAVLKHSMFQKNTSPGNFALDYFSVFKFHLSEEKKTQADFPTESFRSDFFSIIHVTSGNLSVRIDLNDFDVATNGLFVVVPYSIKHIINFSHDCVLEGVSFTADVLSRMKLKENLIEQIEFFSSRDFFPWALSRRESSLFSQLVKRIRKRCEQLNKHSFGLELLANSLTDFIYEMSEVGKSRIRDGIMTYGRKEQLVLNFTRLAKQHHLTARNLSFYSDKLFVSIKYLSETSKEITGKTASQFIDELDILEAKRLLEDTPLNVSEISNHLNFSSPAFFSKFFKRLTSKSPKSYRKAFANGTFQFDRNNGYAPSEISKNVKRTN</sequence>
<dbReference type="PROSITE" id="PS01124">
    <property type="entry name" value="HTH_ARAC_FAMILY_2"/>
    <property type="match status" value="1"/>
</dbReference>
<dbReference type="SMART" id="SM00342">
    <property type="entry name" value="HTH_ARAC"/>
    <property type="match status" value="1"/>
</dbReference>
<evidence type="ECO:0000313" key="6">
    <source>
        <dbReference type="Proteomes" id="UP000290848"/>
    </source>
</evidence>
<organism evidence="5 6">
    <name type="scientific">Arcticibacter tournemirensis</name>
    <dbReference type="NCBI Taxonomy" id="699437"/>
    <lineage>
        <taxon>Bacteria</taxon>
        <taxon>Pseudomonadati</taxon>
        <taxon>Bacteroidota</taxon>
        <taxon>Sphingobacteriia</taxon>
        <taxon>Sphingobacteriales</taxon>
        <taxon>Sphingobacteriaceae</taxon>
        <taxon>Arcticibacter</taxon>
    </lineage>
</organism>
<evidence type="ECO:0000256" key="1">
    <source>
        <dbReference type="ARBA" id="ARBA00023015"/>
    </source>
</evidence>
<evidence type="ECO:0000259" key="4">
    <source>
        <dbReference type="PROSITE" id="PS01124"/>
    </source>
</evidence>
<keyword evidence="2" id="KW-0238">DNA-binding</keyword>
<evidence type="ECO:0000313" key="5">
    <source>
        <dbReference type="EMBL" id="RXF68598.1"/>
    </source>
</evidence>
<feature type="domain" description="HTH araC/xylS-type" evidence="4">
    <location>
        <begin position="199"/>
        <end position="300"/>
    </location>
</feature>
<comment type="caution">
    <text evidence="5">The sequence shown here is derived from an EMBL/GenBank/DDBJ whole genome shotgun (WGS) entry which is preliminary data.</text>
</comment>
<dbReference type="GO" id="GO:0043565">
    <property type="term" value="F:sequence-specific DNA binding"/>
    <property type="evidence" value="ECO:0007669"/>
    <property type="project" value="InterPro"/>
</dbReference>
<dbReference type="PANTHER" id="PTHR43280">
    <property type="entry name" value="ARAC-FAMILY TRANSCRIPTIONAL REGULATOR"/>
    <property type="match status" value="1"/>
</dbReference>
<dbReference type="PANTHER" id="PTHR43280:SF32">
    <property type="entry name" value="TRANSCRIPTIONAL REGULATORY PROTEIN"/>
    <property type="match status" value="1"/>
</dbReference>
<evidence type="ECO:0000256" key="2">
    <source>
        <dbReference type="ARBA" id="ARBA00023125"/>
    </source>
</evidence>
<dbReference type="Pfam" id="PF12833">
    <property type="entry name" value="HTH_18"/>
    <property type="match status" value="1"/>
</dbReference>
<dbReference type="Proteomes" id="UP000290848">
    <property type="component" value="Unassembled WGS sequence"/>
</dbReference>
<name>A0A4Q0M6C3_9SPHI</name>
<accession>A0A4Q0M6C3</accession>
<dbReference type="RefSeq" id="WP_128770230.1">
    <property type="nucleotide sequence ID" value="NZ_RXOC01000010.1"/>
</dbReference>
<dbReference type="Gene3D" id="1.10.10.60">
    <property type="entry name" value="Homeodomain-like"/>
    <property type="match status" value="1"/>
</dbReference>
<proteinExistence type="predicted"/>